<dbReference type="AlphaFoldDB" id="A0A1F7J4F6"/>
<evidence type="ECO:0000313" key="2">
    <source>
        <dbReference type="Proteomes" id="UP000178558"/>
    </source>
</evidence>
<organism evidence="1 2">
    <name type="scientific">Candidatus Roizmanbacteria bacterium RIFCSPLOWO2_01_FULL_40_42</name>
    <dbReference type="NCBI Taxonomy" id="1802066"/>
    <lineage>
        <taxon>Bacteria</taxon>
        <taxon>Candidatus Roizmaniibacteriota</taxon>
    </lineage>
</organism>
<name>A0A1F7J4F6_9BACT</name>
<proteinExistence type="predicted"/>
<accession>A0A1F7J4F6</accession>
<evidence type="ECO:0000313" key="1">
    <source>
        <dbReference type="EMBL" id="OGK50493.1"/>
    </source>
</evidence>
<sequence>MAILEGNGGDARFPRMEALALPDKTLQRQLYQFLDGRADFLSRNLELGDYDEKELGKRQAFLREFSNVFLTERLLRAEEISSSKVKSAVEVFEHWLPYHTYGVVCYDGRLGAAVIFGIPGGYGGFLRTKGGDLSHFDIGADGELVIDEGSNIGLLLKEVEEKEEGQSCQVLDSHIGCAARARIEQKRGKAGLYDDGGLLKDVQRKKGFATSFEAKGILPIQFSSDPHHGYGFMGLEREEAMNFAKTRRGFTPEVRNELVKMEAVISTEDIADEHLKFFQNLIVHIDWESEYATSSYEFAQRLDLILKSEVYEEVRDKVVRVFGGDSEDKLSDDEIQQRTVLIIANAFNGFLQNRSSEKGYSYDSHEEQCVVILEGGFGPYKVTKELPIAPGDNFLGDTDFAQFEIIRGNRAERKTIKDFTGVYHDDEFLSAPVPVYLLGIVKGRDAKEVDEHDWESVINIDWSNLPENWYDMEEEHFGIWLEDRGVTHAGMIRTINTLRDRFAKMCRRGDISRLVADGSLEVIPVIVDQNRKPRSIPNLKFEGVSVSPAA</sequence>
<protein>
    <submittedName>
        <fullName evidence="1">Uncharacterized protein</fullName>
    </submittedName>
</protein>
<comment type="caution">
    <text evidence="1">The sequence shown here is derived from an EMBL/GenBank/DDBJ whole genome shotgun (WGS) entry which is preliminary data.</text>
</comment>
<dbReference type="EMBL" id="MGAQ01000015">
    <property type="protein sequence ID" value="OGK50493.1"/>
    <property type="molecule type" value="Genomic_DNA"/>
</dbReference>
<reference evidence="1 2" key="1">
    <citation type="journal article" date="2016" name="Nat. Commun.">
        <title>Thousands of microbial genomes shed light on interconnected biogeochemical processes in an aquifer system.</title>
        <authorList>
            <person name="Anantharaman K."/>
            <person name="Brown C.T."/>
            <person name="Hug L.A."/>
            <person name="Sharon I."/>
            <person name="Castelle C.J."/>
            <person name="Probst A.J."/>
            <person name="Thomas B.C."/>
            <person name="Singh A."/>
            <person name="Wilkins M.J."/>
            <person name="Karaoz U."/>
            <person name="Brodie E.L."/>
            <person name="Williams K.H."/>
            <person name="Hubbard S.S."/>
            <person name="Banfield J.F."/>
        </authorList>
    </citation>
    <scope>NUCLEOTIDE SEQUENCE [LARGE SCALE GENOMIC DNA]</scope>
</reference>
<gene>
    <name evidence="1" type="ORF">A3B50_01780</name>
</gene>
<dbReference type="Proteomes" id="UP000178558">
    <property type="component" value="Unassembled WGS sequence"/>
</dbReference>